<feature type="coiled-coil region" evidence="1">
    <location>
        <begin position="36"/>
        <end position="67"/>
    </location>
</feature>
<sequence length="542" mass="63066">MFRYSVFILFCICFCACSCSGLSAADKTDDALLLKLDKMIEQREVYRQKVEKEIADFRRMLDYAEDDKLRFDILGNLFTKYRSYRIDTAMIIAKERLQLAEKLKDEELVNQGVMNVADVMNKMGKHENALIMLGRVKRTESVKKDTYFYYLYHTIYLSCYNEAIDDAGKRLAWQKIRAYKDTLIAISEPQSSSYITNKCGRLSMSGQWDEAIRLLEDYYNQSTEDNPDRARMEYLLAELYLGKQDTLRARHYLILSSLTDIANAKKVYMSLQRLAILLFQEGDIARAYNYISCSLEDVNFGKARYRFVDIAEYLPIIQAANDARIRADENRVLIFLMVLLLLVVTLISAFFFIRKKNSKLLKVKQSLAEQNLRLQEMAENLTRMNEQIQESNHIKEEYIGLLFNICSEYIYKQENSRKALLKIANTGSMADISKVLRGQSSTSEDFKLFISKFDTIFLSIFPNFVEAFNALLKEEEHVQLKEGELLTPELRIYALIRLGINDNSKIANFLHYSLQTVYNYRMKMRNKAIVPGKDLAVQVQKL</sequence>
<dbReference type="RefSeq" id="WP_073314786.1">
    <property type="nucleotide sequence ID" value="NZ_FQZN01000038.1"/>
</dbReference>
<evidence type="ECO:0000256" key="1">
    <source>
        <dbReference type="SAM" id="Coils"/>
    </source>
</evidence>
<feature type="signal peptide" evidence="3">
    <location>
        <begin position="1"/>
        <end position="24"/>
    </location>
</feature>
<dbReference type="InterPro" id="IPR045957">
    <property type="entry name" value="DUF6377"/>
</dbReference>
<keyword evidence="3" id="KW-0732">Signal</keyword>
<evidence type="ECO:0000313" key="5">
    <source>
        <dbReference type="EMBL" id="SHJ59626.1"/>
    </source>
</evidence>
<feature type="transmembrane region" description="Helical" evidence="2">
    <location>
        <begin position="332"/>
        <end position="353"/>
    </location>
</feature>
<dbReference type="InterPro" id="IPR011990">
    <property type="entry name" value="TPR-like_helical_dom_sf"/>
</dbReference>
<dbReference type="EMBL" id="FQZN01000038">
    <property type="protein sequence ID" value="SHJ59626.1"/>
    <property type="molecule type" value="Genomic_DNA"/>
</dbReference>
<keyword evidence="2" id="KW-0472">Membrane</keyword>
<evidence type="ECO:0000313" key="6">
    <source>
        <dbReference type="Proteomes" id="UP000184192"/>
    </source>
</evidence>
<dbReference type="eggNOG" id="COG4735">
    <property type="taxonomic scope" value="Bacteria"/>
</dbReference>
<dbReference type="AlphaFoldDB" id="A0A1M6KL31"/>
<keyword evidence="6" id="KW-1185">Reference proteome</keyword>
<dbReference type="Gene3D" id="1.25.40.10">
    <property type="entry name" value="Tetratricopeptide repeat domain"/>
    <property type="match status" value="1"/>
</dbReference>
<protein>
    <recommendedName>
        <fullName evidence="4">DUF6377 domain-containing protein</fullName>
    </recommendedName>
</protein>
<feature type="domain" description="DUF6377" evidence="4">
    <location>
        <begin position="260"/>
        <end position="507"/>
    </location>
</feature>
<dbReference type="Pfam" id="PF19904">
    <property type="entry name" value="DUF6377"/>
    <property type="match status" value="1"/>
</dbReference>
<organism evidence="5 6">
    <name type="scientific">Bacteroides stercorirosoris</name>
    <dbReference type="NCBI Taxonomy" id="871324"/>
    <lineage>
        <taxon>Bacteria</taxon>
        <taxon>Pseudomonadati</taxon>
        <taxon>Bacteroidota</taxon>
        <taxon>Bacteroidia</taxon>
        <taxon>Bacteroidales</taxon>
        <taxon>Bacteroidaceae</taxon>
        <taxon>Bacteroides</taxon>
    </lineage>
</organism>
<proteinExistence type="predicted"/>
<dbReference type="SUPFAM" id="SSF48452">
    <property type="entry name" value="TPR-like"/>
    <property type="match status" value="1"/>
</dbReference>
<gene>
    <name evidence="5" type="ORF">SAMN05444350_13831</name>
</gene>
<evidence type="ECO:0000259" key="4">
    <source>
        <dbReference type="Pfam" id="PF19904"/>
    </source>
</evidence>
<dbReference type="Proteomes" id="UP000184192">
    <property type="component" value="Unassembled WGS sequence"/>
</dbReference>
<dbReference type="GeneID" id="92714334"/>
<feature type="coiled-coil region" evidence="1">
    <location>
        <begin position="360"/>
        <end position="394"/>
    </location>
</feature>
<evidence type="ECO:0000256" key="3">
    <source>
        <dbReference type="SAM" id="SignalP"/>
    </source>
</evidence>
<keyword evidence="2" id="KW-1133">Transmembrane helix</keyword>
<feature type="chain" id="PRO_5012251974" description="DUF6377 domain-containing protein" evidence="3">
    <location>
        <begin position="25"/>
        <end position="542"/>
    </location>
</feature>
<evidence type="ECO:0000256" key="2">
    <source>
        <dbReference type="SAM" id="Phobius"/>
    </source>
</evidence>
<reference evidence="6" key="1">
    <citation type="submission" date="2016-11" db="EMBL/GenBank/DDBJ databases">
        <authorList>
            <person name="Varghese N."/>
            <person name="Submissions S."/>
        </authorList>
    </citation>
    <scope>NUCLEOTIDE SEQUENCE [LARGE SCALE GENOMIC DNA]</scope>
    <source>
        <strain evidence="6">DSM 26884</strain>
    </source>
</reference>
<name>A0A1M6KL31_9BACE</name>
<keyword evidence="1" id="KW-0175">Coiled coil</keyword>
<keyword evidence="2" id="KW-0812">Transmembrane</keyword>
<accession>A0A1M6KL31</accession>